<organism evidence="1 2">
    <name type="scientific">Armillaria solidipes</name>
    <dbReference type="NCBI Taxonomy" id="1076256"/>
    <lineage>
        <taxon>Eukaryota</taxon>
        <taxon>Fungi</taxon>
        <taxon>Dikarya</taxon>
        <taxon>Basidiomycota</taxon>
        <taxon>Agaricomycotina</taxon>
        <taxon>Agaricomycetes</taxon>
        <taxon>Agaricomycetidae</taxon>
        <taxon>Agaricales</taxon>
        <taxon>Marasmiineae</taxon>
        <taxon>Physalacriaceae</taxon>
        <taxon>Armillaria</taxon>
    </lineage>
</organism>
<dbReference type="Proteomes" id="UP000218334">
    <property type="component" value="Unassembled WGS sequence"/>
</dbReference>
<dbReference type="InterPro" id="IPR036537">
    <property type="entry name" value="Adaptor_Cbl_N_dom_sf"/>
</dbReference>
<proteinExistence type="predicted"/>
<gene>
    <name evidence="1" type="ORF">ARMSODRAFT_1081523</name>
</gene>
<protein>
    <submittedName>
        <fullName evidence="1">Uncharacterized protein</fullName>
    </submittedName>
</protein>
<dbReference type="Gene3D" id="1.20.930.20">
    <property type="entry name" value="Adaptor protein Cbl, N-terminal domain"/>
    <property type="match status" value="1"/>
</dbReference>
<dbReference type="InterPro" id="IPR059179">
    <property type="entry name" value="MLKL-like_MCAfunc"/>
</dbReference>
<dbReference type="AlphaFoldDB" id="A0A2H3CDB9"/>
<reference evidence="2" key="1">
    <citation type="journal article" date="2017" name="Nat. Ecol. Evol.">
        <title>Genome expansion and lineage-specific genetic innovations in the forest pathogenic fungi Armillaria.</title>
        <authorList>
            <person name="Sipos G."/>
            <person name="Prasanna A.N."/>
            <person name="Walter M.C."/>
            <person name="O'Connor E."/>
            <person name="Balint B."/>
            <person name="Krizsan K."/>
            <person name="Kiss B."/>
            <person name="Hess J."/>
            <person name="Varga T."/>
            <person name="Slot J."/>
            <person name="Riley R."/>
            <person name="Boka B."/>
            <person name="Rigling D."/>
            <person name="Barry K."/>
            <person name="Lee J."/>
            <person name="Mihaltcheva S."/>
            <person name="LaButti K."/>
            <person name="Lipzen A."/>
            <person name="Waldron R."/>
            <person name="Moloney N.M."/>
            <person name="Sperisen C."/>
            <person name="Kredics L."/>
            <person name="Vagvoelgyi C."/>
            <person name="Patrignani A."/>
            <person name="Fitzpatrick D."/>
            <person name="Nagy I."/>
            <person name="Doyle S."/>
            <person name="Anderson J.B."/>
            <person name="Grigoriev I.V."/>
            <person name="Gueldener U."/>
            <person name="Muensterkoetter M."/>
            <person name="Nagy L.G."/>
        </authorList>
    </citation>
    <scope>NUCLEOTIDE SEQUENCE [LARGE SCALE GENOMIC DNA]</scope>
    <source>
        <strain evidence="2">28-4</strain>
    </source>
</reference>
<evidence type="ECO:0000313" key="1">
    <source>
        <dbReference type="EMBL" id="PBK73296.1"/>
    </source>
</evidence>
<keyword evidence="2" id="KW-1185">Reference proteome</keyword>
<name>A0A2H3CDB9_9AGAR</name>
<accession>A0A2H3CDB9</accession>
<evidence type="ECO:0000313" key="2">
    <source>
        <dbReference type="Proteomes" id="UP000218334"/>
    </source>
</evidence>
<dbReference type="EMBL" id="KZ293420">
    <property type="protein sequence ID" value="PBK73296.1"/>
    <property type="molecule type" value="Genomic_DNA"/>
</dbReference>
<sequence length="317" mass="34779">MATPKVQCIKENGLDVSIMAVDLTKVVTAVATSTPILGGAAEILCGILQQISQTQQNAVVAKKIADRCVRIFTEIQEMLDASGVTSDSIISNLIKKFERDLSEVKAFLATEVQKNVLRRFLFAKKSAEQLKNLQERVDERMKLFQTKTLILLGMAAEHGLSAKHVVSVVEEDNGITNLSALDYLNCSDIPLGSVDIENISIFMDDANKVVLSLNPYHGSSNSTLSDFPPSRTTFDTFNRLCLKTFNAANQLLYQDYLVRNEDMSKPPDTVVESSLGVGPKGDGLSYTPCDGDSVNDAKVLQPCREIIWQPLDECTIV</sequence>
<dbReference type="GO" id="GO:0007166">
    <property type="term" value="P:cell surface receptor signaling pathway"/>
    <property type="evidence" value="ECO:0007669"/>
    <property type="project" value="InterPro"/>
</dbReference>
<dbReference type="CDD" id="cd21037">
    <property type="entry name" value="MLKL_NTD"/>
    <property type="match status" value="1"/>
</dbReference>